<sequence>MDSNITSNCCVFSTSILDEVLPPILILEFVFGLLGNGLALWMFIFHMDSWKPNSVYLAHLTVADTIILFCLPFRADYYRRRKDWIYGDVMCRILMFFLAANRAAGIFFLTAVAVDRYLRVVHPRSRISRLGLGYATLVSCCLWAAIVAMTVYLLIFSHIHEYEDRQQCESFNICLDFKGDNIWHDTLYLLQFFLPTIIILFCTGGITYQLKTKTVDTGGRIRRAVYLVLTVSLVFIICFLPSTVSRMAVVVLKTQHNECSYFKATNLAFYTSVCLTYFNSVLNPVLYYLSSPACSRTLWKFWNKLFGRTSEGEVERRPPPFTVSGRV</sequence>
<evidence type="ECO:0000256" key="3">
    <source>
        <dbReference type="ARBA" id="ARBA00022989"/>
    </source>
</evidence>
<evidence type="ECO:0000256" key="4">
    <source>
        <dbReference type="ARBA" id="ARBA00023040"/>
    </source>
</evidence>
<dbReference type="Gene3D" id="1.20.1070.10">
    <property type="entry name" value="Rhodopsin 7-helix transmembrane proteins"/>
    <property type="match status" value="1"/>
</dbReference>
<dbReference type="PROSITE" id="PS00237">
    <property type="entry name" value="G_PROTEIN_RECEP_F1_1"/>
    <property type="match status" value="1"/>
</dbReference>
<evidence type="ECO:0000256" key="6">
    <source>
        <dbReference type="ARBA" id="ARBA00023170"/>
    </source>
</evidence>
<keyword evidence="12" id="KW-1185">Reference proteome</keyword>
<dbReference type="EMBL" id="JBHFQA010000004">
    <property type="protein sequence ID" value="KAL2100478.1"/>
    <property type="molecule type" value="Genomic_DNA"/>
</dbReference>
<dbReference type="PANTHER" id="PTHR46048">
    <property type="entry name" value="HYDROXYCARBOXYLIC ACID RECEPTOR 2"/>
    <property type="match status" value="1"/>
</dbReference>
<dbReference type="PANTHER" id="PTHR46048:SF7">
    <property type="entry name" value="12-(S)-HYDROXY-5,8,10,14-EICOSATETRAENOIC ACID RECEPTOR"/>
    <property type="match status" value="1"/>
</dbReference>
<comment type="similarity">
    <text evidence="8">Belongs to the G-protein coupled receptor 1 family.</text>
</comment>
<dbReference type="PROSITE" id="PS50262">
    <property type="entry name" value="G_PROTEIN_RECEP_F1_2"/>
    <property type="match status" value="1"/>
</dbReference>
<reference evidence="11 12" key="1">
    <citation type="submission" date="2024-09" db="EMBL/GenBank/DDBJ databases">
        <title>A chromosome-level genome assembly of Gray's grenadier anchovy, Coilia grayii.</title>
        <authorList>
            <person name="Fu Z."/>
        </authorList>
    </citation>
    <scope>NUCLEOTIDE SEQUENCE [LARGE SCALE GENOMIC DNA]</scope>
    <source>
        <strain evidence="11">G4</strain>
        <tissue evidence="11">Muscle</tissue>
    </source>
</reference>
<feature type="transmembrane region" description="Helical" evidence="9">
    <location>
        <begin position="20"/>
        <end position="44"/>
    </location>
</feature>
<feature type="transmembrane region" description="Helical" evidence="9">
    <location>
        <begin position="224"/>
        <end position="247"/>
    </location>
</feature>
<dbReference type="InterPro" id="IPR051893">
    <property type="entry name" value="HCARs"/>
</dbReference>
<comment type="caution">
    <text evidence="11">The sequence shown here is derived from an EMBL/GenBank/DDBJ whole genome shotgun (WGS) entry which is preliminary data.</text>
</comment>
<feature type="domain" description="G-protein coupled receptors family 1 profile" evidence="10">
    <location>
        <begin position="35"/>
        <end position="287"/>
    </location>
</feature>
<dbReference type="InterPro" id="IPR000276">
    <property type="entry name" value="GPCR_Rhodpsn"/>
</dbReference>
<name>A0ABD1KMX7_9TELE</name>
<dbReference type="Proteomes" id="UP001591681">
    <property type="component" value="Unassembled WGS sequence"/>
</dbReference>
<keyword evidence="3 9" id="KW-1133">Transmembrane helix</keyword>
<evidence type="ECO:0000256" key="9">
    <source>
        <dbReference type="SAM" id="Phobius"/>
    </source>
</evidence>
<evidence type="ECO:0000256" key="7">
    <source>
        <dbReference type="ARBA" id="ARBA00023224"/>
    </source>
</evidence>
<dbReference type="PRINTS" id="PR00237">
    <property type="entry name" value="GPCRRHODOPSN"/>
</dbReference>
<evidence type="ECO:0000256" key="8">
    <source>
        <dbReference type="RuleBase" id="RU000688"/>
    </source>
</evidence>
<accession>A0ABD1KMX7</accession>
<evidence type="ECO:0000313" key="12">
    <source>
        <dbReference type="Proteomes" id="UP001591681"/>
    </source>
</evidence>
<keyword evidence="5 9" id="KW-0472">Membrane</keyword>
<organism evidence="11 12">
    <name type="scientific">Coilia grayii</name>
    <name type="common">Gray's grenadier anchovy</name>
    <dbReference type="NCBI Taxonomy" id="363190"/>
    <lineage>
        <taxon>Eukaryota</taxon>
        <taxon>Metazoa</taxon>
        <taxon>Chordata</taxon>
        <taxon>Craniata</taxon>
        <taxon>Vertebrata</taxon>
        <taxon>Euteleostomi</taxon>
        <taxon>Actinopterygii</taxon>
        <taxon>Neopterygii</taxon>
        <taxon>Teleostei</taxon>
        <taxon>Clupei</taxon>
        <taxon>Clupeiformes</taxon>
        <taxon>Clupeoidei</taxon>
        <taxon>Engraulidae</taxon>
        <taxon>Coilinae</taxon>
        <taxon>Coilia</taxon>
    </lineage>
</organism>
<dbReference type="GO" id="GO:0016020">
    <property type="term" value="C:membrane"/>
    <property type="evidence" value="ECO:0007669"/>
    <property type="project" value="UniProtKB-SubCell"/>
</dbReference>
<feature type="transmembrane region" description="Helical" evidence="9">
    <location>
        <begin position="95"/>
        <end position="118"/>
    </location>
</feature>
<dbReference type="GO" id="GO:0004930">
    <property type="term" value="F:G protein-coupled receptor activity"/>
    <property type="evidence" value="ECO:0007669"/>
    <property type="project" value="UniProtKB-KW"/>
</dbReference>
<gene>
    <name evidence="11" type="ORF">ACEWY4_004872</name>
</gene>
<keyword evidence="7 8" id="KW-0807">Transducer</keyword>
<dbReference type="SUPFAM" id="SSF81321">
    <property type="entry name" value="Family A G protein-coupled receptor-like"/>
    <property type="match status" value="1"/>
</dbReference>
<feature type="transmembrane region" description="Helical" evidence="9">
    <location>
        <begin position="267"/>
        <end position="289"/>
    </location>
</feature>
<proteinExistence type="inferred from homology"/>
<dbReference type="Pfam" id="PF00001">
    <property type="entry name" value="7tm_1"/>
    <property type="match status" value="1"/>
</dbReference>
<protein>
    <recommendedName>
        <fullName evidence="10">G-protein coupled receptors family 1 profile domain-containing protein</fullName>
    </recommendedName>
</protein>
<keyword evidence="6 8" id="KW-0675">Receptor</keyword>
<evidence type="ECO:0000256" key="1">
    <source>
        <dbReference type="ARBA" id="ARBA00004141"/>
    </source>
</evidence>
<feature type="transmembrane region" description="Helical" evidence="9">
    <location>
        <begin position="188"/>
        <end position="208"/>
    </location>
</feature>
<evidence type="ECO:0000259" key="10">
    <source>
        <dbReference type="PROSITE" id="PS50262"/>
    </source>
</evidence>
<evidence type="ECO:0000313" key="11">
    <source>
        <dbReference type="EMBL" id="KAL2100478.1"/>
    </source>
</evidence>
<dbReference type="AlphaFoldDB" id="A0ABD1KMX7"/>
<evidence type="ECO:0000256" key="5">
    <source>
        <dbReference type="ARBA" id="ARBA00023136"/>
    </source>
</evidence>
<keyword evidence="4 8" id="KW-0297">G-protein coupled receptor</keyword>
<dbReference type="InterPro" id="IPR017452">
    <property type="entry name" value="GPCR_Rhodpsn_7TM"/>
</dbReference>
<keyword evidence="2 8" id="KW-0812">Transmembrane</keyword>
<evidence type="ECO:0000256" key="2">
    <source>
        <dbReference type="ARBA" id="ARBA00022692"/>
    </source>
</evidence>
<feature type="transmembrane region" description="Helical" evidence="9">
    <location>
        <begin position="56"/>
        <end position="75"/>
    </location>
</feature>
<comment type="subcellular location">
    <subcellularLocation>
        <location evidence="1">Membrane</location>
        <topology evidence="1">Multi-pass membrane protein</topology>
    </subcellularLocation>
</comment>
<feature type="transmembrane region" description="Helical" evidence="9">
    <location>
        <begin position="130"/>
        <end position="155"/>
    </location>
</feature>